<dbReference type="AlphaFoldDB" id="A0AAD0MXG5"/>
<sequence length="242" mass="27318">MELVKGSDIVSRRLEIWGALGTGIYLIAIVLAVLSDFQSFRELKLNELGDFLAGVFGPVAFLWLVLGFLQQGRELKLSTDALRLQAEELRNSVEQQRRMADAAVQQIQSAGQALELQLQGAERTVMADFEIRSISKFGSMEMVTNIIKIHNNKNIAYKFTSEFKGDLPFSGLREHGTISAEHGVDLELQFEMTNISREGELDILYEDAGGVLRIEVFTVRLGEDDWVRFEKLRHKSTRVIRA</sequence>
<dbReference type="EMBL" id="CP028490">
    <property type="protein sequence ID" value="AVX22761.1"/>
    <property type="molecule type" value="Genomic_DNA"/>
</dbReference>
<evidence type="ECO:0000256" key="1">
    <source>
        <dbReference type="SAM" id="Coils"/>
    </source>
</evidence>
<keyword evidence="2" id="KW-1133">Transmembrane helix</keyword>
<evidence type="ECO:0000313" key="4">
    <source>
        <dbReference type="Proteomes" id="UP000240475"/>
    </source>
</evidence>
<gene>
    <name evidence="3" type="ORF">DA456_04765</name>
</gene>
<feature type="transmembrane region" description="Helical" evidence="2">
    <location>
        <begin position="49"/>
        <end position="69"/>
    </location>
</feature>
<feature type="transmembrane region" description="Helical" evidence="2">
    <location>
        <begin position="16"/>
        <end position="37"/>
    </location>
</feature>
<feature type="coiled-coil region" evidence="1">
    <location>
        <begin position="79"/>
        <end position="124"/>
    </location>
</feature>
<accession>A0AAD0MXG5</accession>
<evidence type="ECO:0000256" key="2">
    <source>
        <dbReference type="SAM" id="Phobius"/>
    </source>
</evidence>
<organism evidence="3 4">
    <name type="scientific">Pseudomonas syringae pv. atrofaciens</name>
    <dbReference type="NCBI Taxonomy" id="192087"/>
    <lineage>
        <taxon>Bacteria</taxon>
        <taxon>Pseudomonadati</taxon>
        <taxon>Pseudomonadota</taxon>
        <taxon>Gammaproteobacteria</taxon>
        <taxon>Pseudomonadales</taxon>
        <taxon>Pseudomonadaceae</taxon>
        <taxon>Pseudomonas</taxon>
        <taxon>Pseudomonas syringae</taxon>
    </lineage>
</organism>
<name>A0AAD0MXG5_PSESX</name>
<reference evidence="3 4" key="1">
    <citation type="submission" date="2018-04" db="EMBL/GenBank/DDBJ databases">
        <authorList>
            <person name="Cha J.-S."/>
        </authorList>
    </citation>
    <scope>NUCLEOTIDE SEQUENCE [LARGE SCALE GENOMIC DNA]</scope>
    <source>
        <strain evidence="3 4">LMG5095</strain>
    </source>
</reference>
<keyword evidence="1" id="KW-0175">Coiled coil</keyword>
<evidence type="ECO:0000313" key="3">
    <source>
        <dbReference type="EMBL" id="AVX22761.1"/>
    </source>
</evidence>
<proteinExistence type="predicted"/>
<dbReference type="Proteomes" id="UP000240475">
    <property type="component" value="Chromosome"/>
</dbReference>
<protein>
    <submittedName>
        <fullName evidence="3">Uncharacterized protein</fullName>
    </submittedName>
</protein>
<keyword evidence="2" id="KW-0812">Transmembrane</keyword>
<keyword evidence="2" id="KW-0472">Membrane</keyword>